<dbReference type="EMBL" id="JBJKFK010002091">
    <property type="protein sequence ID" value="KAL3311650.1"/>
    <property type="molecule type" value="Genomic_DNA"/>
</dbReference>
<feature type="compositionally biased region" description="Low complexity" evidence="1">
    <location>
        <begin position="154"/>
        <end position="170"/>
    </location>
</feature>
<dbReference type="Gene3D" id="2.30.29.30">
    <property type="entry name" value="Pleckstrin-homology domain (PH domain)/Phosphotyrosine-binding domain (PTB)"/>
    <property type="match status" value="1"/>
</dbReference>
<reference evidence="3 4" key="1">
    <citation type="submission" date="2024-11" db="EMBL/GenBank/DDBJ databases">
        <title>Adaptive evolution of stress response genes in parasites aligns with host niche diversity.</title>
        <authorList>
            <person name="Hahn C."/>
            <person name="Resl P."/>
        </authorList>
    </citation>
    <scope>NUCLEOTIDE SEQUENCE [LARGE SCALE GENOMIC DNA]</scope>
    <source>
        <strain evidence="3">EGGRZ-B1_66</strain>
        <tissue evidence="3">Body</tissue>
    </source>
</reference>
<feature type="compositionally biased region" description="Polar residues" evidence="1">
    <location>
        <begin position="171"/>
        <end position="181"/>
    </location>
</feature>
<evidence type="ECO:0000313" key="3">
    <source>
        <dbReference type="EMBL" id="KAL3311650.1"/>
    </source>
</evidence>
<feature type="region of interest" description="Disordered" evidence="1">
    <location>
        <begin position="146"/>
        <end position="181"/>
    </location>
</feature>
<gene>
    <name evidence="3" type="ORF">Ciccas_009769</name>
</gene>
<evidence type="ECO:0000313" key="4">
    <source>
        <dbReference type="Proteomes" id="UP001626550"/>
    </source>
</evidence>
<proteinExistence type="predicted"/>
<evidence type="ECO:0000256" key="1">
    <source>
        <dbReference type="SAM" id="MobiDB-lite"/>
    </source>
</evidence>
<dbReference type="AlphaFoldDB" id="A0ABD2PWU0"/>
<name>A0ABD2PWU0_9PLAT</name>
<sequence>CEMSGYLLRKFKSSSGWQKLWTLLTNMTLYFYKSSSDQRPLASLPLYGYKIEPAYIDKTLSSGQTAPPSVNYDWPIRGYDPNEPRAQQVKPKVLCISYKNHIYYFRAENQTAYYRWFEALYCVLNGTKPQHLELLESIPLASSTEAVDEENVDSPVSCPSGYESSSSSSSETGNRENNQTSNACKQMDTSLDECHLSEVASDTALGEDEDFEYEEGRMEEEEKPDWVAIQTPEYIEDPSETVEKTLLETANEIAESSLYIESVLLLSSEAENAVKLTEEEQRLTYEVTFELPPVPIAMDESLSDTAVSSVTEDRIPSGMLSDPGICDQSRCNFGKNKETHLHEHSS</sequence>
<dbReference type="PANTHER" id="PTHR45858:SF5">
    <property type="entry name" value="MOESIN_EZRIN_RADIXIN HOMOLOG 1"/>
    <property type="match status" value="1"/>
</dbReference>
<dbReference type="InterPro" id="IPR051835">
    <property type="entry name" value="RAC1-GEF"/>
</dbReference>
<dbReference type="SUPFAM" id="SSF50729">
    <property type="entry name" value="PH domain-like"/>
    <property type="match status" value="1"/>
</dbReference>
<feature type="domain" description="PH" evidence="2">
    <location>
        <begin position="1"/>
        <end position="125"/>
    </location>
</feature>
<dbReference type="InterPro" id="IPR001849">
    <property type="entry name" value="PH_domain"/>
</dbReference>
<evidence type="ECO:0000259" key="2">
    <source>
        <dbReference type="PROSITE" id="PS50003"/>
    </source>
</evidence>
<dbReference type="Pfam" id="PF00169">
    <property type="entry name" value="PH"/>
    <property type="match status" value="1"/>
</dbReference>
<comment type="caution">
    <text evidence="3">The sequence shown here is derived from an EMBL/GenBank/DDBJ whole genome shotgun (WGS) entry which is preliminary data.</text>
</comment>
<keyword evidence="4" id="KW-1185">Reference proteome</keyword>
<organism evidence="3 4">
    <name type="scientific">Cichlidogyrus casuarinus</name>
    <dbReference type="NCBI Taxonomy" id="1844966"/>
    <lineage>
        <taxon>Eukaryota</taxon>
        <taxon>Metazoa</taxon>
        <taxon>Spiralia</taxon>
        <taxon>Lophotrochozoa</taxon>
        <taxon>Platyhelminthes</taxon>
        <taxon>Monogenea</taxon>
        <taxon>Monopisthocotylea</taxon>
        <taxon>Dactylogyridea</taxon>
        <taxon>Ancyrocephalidae</taxon>
        <taxon>Cichlidogyrus</taxon>
    </lineage>
</organism>
<dbReference type="Proteomes" id="UP001626550">
    <property type="component" value="Unassembled WGS sequence"/>
</dbReference>
<dbReference type="PANTHER" id="PTHR45858">
    <property type="entry name" value="FERM DOMAIN CONTAINING PROTEIN"/>
    <property type="match status" value="1"/>
</dbReference>
<accession>A0ABD2PWU0</accession>
<feature type="non-terminal residue" evidence="3">
    <location>
        <position position="1"/>
    </location>
</feature>
<dbReference type="PROSITE" id="PS50003">
    <property type="entry name" value="PH_DOMAIN"/>
    <property type="match status" value="1"/>
</dbReference>
<dbReference type="InterPro" id="IPR011993">
    <property type="entry name" value="PH-like_dom_sf"/>
</dbReference>
<dbReference type="SMART" id="SM00233">
    <property type="entry name" value="PH"/>
    <property type="match status" value="1"/>
</dbReference>
<protein>
    <recommendedName>
        <fullName evidence="2">PH domain-containing protein</fullName>
    </recommendedName>
</protein>